<dbReference type="EMBL" id="CAWUFR010000582">
    <property type="protein sequence ID" value="CAK6979441.1"/>
    <property type="molecule type" value="Genomic_DNA"/>
</dbReference>
<protein>
    <submittedName>
        <fullName evidence="4">Galactose-specific lectin nattectin-like</fullName>
    </submittedName>
</protein>
<dbReference type="Pfam" id="PF00059">
    <property type="entry name" value="Lectin_C"/>
    <property type="match status" value="1"/>
</dbReference>
<feature type="compositionally biased region" description="Polar residues" evidence="1">
    <location>
        <begin position="28"/>
        <end position="43"/>
    </location>
</feature>
<evidence type="ECO:0000313" key="4">
    <source>
        <dbReference type="EMBL" id="CAK6979441.1"/>
    </source>
</evidence>
<evidence type="ECO:0000256" key="1">
    <source>
        <dbReference type="SAM" id="MobiDB-lite"/>
    </source>
</evidence>
<dbReference type="Proteomes" id="UP001314229">
    <property type="component" value="Unassembled WGS sequence"/>
</dbReference>
<feature type="domain" description="C-type lectin" evidence="3">
    <location>
        <begin position="79"/>
        <end position="193"/>
    </location>
</feature>
<dbReference type="InterPro" id="IPR001304">
    <property type="entry name" value="C-type_lectin-like"/>
</dbReference>
<keyword evidence="5" id="KW-1185">Reference proteome</keyword>
<dbReference type="PROSITE" id="PS50041">
    <property type="entry name" value="C_TYPE_LECTIN_2"/>
    <property type="match status" value="1"/>
</dbReference>
<reference evidence="4 5" key="1">
    <citation type="submission" date="2024-01" db="EMBL/GenBank/DDBJ databases">
        <authorList>
            <person name="Alioto T."/>
            <person name="Alioto T."/>
            <person name="Gomez Garrido J."/>
        </authorList>
    </citation>
    <scope>NUCLEOTIDE SEQUENCE [LARGE SCALE GENOMIC DNA]</scope>
</reference>
<evidence type="ECO:0000259" key="3">
    <source>
        <dbReference type="PROSITE" id="PS50041"/>
    </source>
</evidence>
<comment type="caution">
    <text evidence="4">The sequence shown here is derived from an EMBL/GenBank/DDBJ whole genome shotgun (WGS) entry which is preliminary data.</text>
</comment>
<proteinExistence type="predicted"/>
<evidence type="ECO:0000256" key="2">
    <source>
        <dbReference type="SAM" id="SignalP"/>
    </source>
</evidence>
<dbReference type="SMART" id="SM00034">
    <property type="entry name" value="CLECT"/>
    <property type="match status" value="1"/>
</dbReference>
<evidence type="ECO:0000313" key="5">
    <source>
        <dbReference type="Proteomes" id="UP001314229"/>
    </source>
</evidence>
<dbReference type="InterPro" id="IPR016187">
    <property type="entry name" value="CTDL_fold"/>
</dbReference>
<dbReference type="SUPFAM" id="SSF56436">
    <property type="entry name" value="C-type lectin-like"/>
    <property type="match status" value="1"/>
</dbReference>
<dbReference type="InterPro" id="IPR002353">
    <property type="entry name" value="AntifreezeII"/>
</dbReference>
<dbReference type="InterPro" id="IPR016186">
    <property type="entry name" value="C-type_lectin-like/link_sf"/>
</dbReference>
<feature type="region of interest" description="Disordered" evidence="1">
    <location>
        <begin position="28"/>
        <end position="49"/>
    </location>
</feature>
<name>A0AAV1QA63_SCOSC</name>
<accession>A0AAV1QA63</accession>
<keyword evidence="2" id="KW-0732">Signal</keyword>
<dbReference type="InterPro" id="IPR050111">
    <property type="entry name" value="C-type_lectin/snaclec_domain"/>
</dbReference>
<sequence>MSIVVLLCAAFVLRVATEPIKTKLGVQPNMTQEATPGPLSTQAVERKTEEEPLVTEAGNRTLGDTMSSGDGCLPGWQPYGSRCLKLYTTPKTWIDAEKYCMMFGAHLASIHNPEEHDFLHRLASGTNQKRAWIGGSDAVKNLTWLWTDGSRFDYTNWASGEPNNRAGEEKCNEIIDKGWNDQNCEDSLPFICGTRPDGQL</sequence>
<organism evidence="4 5">
    <name type="scientific">Scomber scombrus</name>
    <name type="common">Atlantic mackerel</name>
    <name type="synonym">Scomber vernalis</name>
    <dbReference type="NCBI Taxonomy" id="13677"/>
    <lineage>
        <taxon>Eukaryota</taxon>
        <taxon>Metazoa</taxon>
        <taxon>Chordata</taxon>
        <taxon>Craniata</taxon>
        <taxon>Vertebrata</taxon>
        <taxon>Euteleostomi</taxon>
        <taxon>Actinopterygii</taxon>
        <taxon>Neopterygii</taxon>
        <taxon>Teleostei</taxon>
        <taxon>Neoteleostei</taxon>
        <taxon>Acanthomorphata</taxon>
        <taxon>Pelagiaria</taxon>
        <taxon>Scombriformes</taxon>
        <taxon>Scombridae</taxon>
        <taxon>Scomber</taxon>
    </lineage>
</organism>
<dbReference type="PANTHER" id="PTHR22803">
    <property type="entry name" value="MANNOSE, PHOSPHOLIPASE, LECTIN RECEPTOR RELATED"/>
    <property type="match status" value="1"/>
</dbReference>
<dbReference type="AlphaFoldDB" id="A0AAV1QA63"/>
<dbReference type="CDD" id="cd00037">
    <property type="entry name" value="CLECT"/>
    <property type="match status" value="1"/>
</dbReference>
<dbReference type="PRINTS" id="PR00356">
    <property type="entry name" value="ANTIFREEZEII"/>
</dbReference>
<feature type="chain" id="PRO_5044021739" evidence="2">
    <location>
        <begin position="18"/>
        <end position="200"/>
    </location>
</feature>
<dbReference type="Gene3D" id="3.10.100.10">
    <property type="entry name" value="Mannose-Binding Protein A, subunit A"/>
    <property type="match status" value="1"/>
</dbReference>
<feature type="signal peptide" evidence="2">
    <location>
        <begin position="1"/>
        <end position="17"/>
    </location>
</feature>
<gene>
    <name evidence="4" type="ORF">FSCOSCO3_A012762</name>
</gene>